<evidence type="ECO:0000256" key="2">
    <source>
        <dbReference type="ARBA" id="ARBA00006218"/>
    </source>
</evidence>
<dbReference type="GO" id="GO:0005783">
    <property type="term" value="C:endoplasmic reticulum"/>
    <property type="evidence" value="ECO:0007669"/>
    <property type="project" value="UniProtKB-SubCell"/>
</dbReference>
<evidence type="ECO:0000256" key="1">
    <source>
        <dbReference type="ARBA" id="ARBA00004240"/>
    </source>
</evidence>
<dbReference type="GO" id="GO:0006888">
    <property type="term" value="P:endoplasmic reticulum to Golgi vesicle-mediated transport"/>
    <property type="evidence" value="ECO:0007669"/>
    <property type="project" value="TreeGrafter"/>
</dbReference>
<dbReference type="InterPro" id="IPR007194">
    <property type="entry name" value="TRAPP_component"/>
</dbReference>
<protein>
    <recommendedName>
        <fullName evidence="7">Trafficking protein particle complex subunit</fullName>
    </recommendedName>
</protein>
<dbReference type="VEuPathDB" id="MicrosporidiaDB:AEWR_111320"/>
<proteinExistence type="inferred from homology"/>
<dbReference type="VEuPathDB" id="MicrosporidiaDB:M970_111320"/>
<name>M1K7K6_ENCCN</name>
<comment type="subunit">
    <text evidence="7">Part of the multisubunit TRAPP (transport protein particle) complex.</text>
</comment>
<dbReference type="GO" id="GO:1990071">
    <property type="term" value="C:TRAPPII protein complex"/>
    <property type="evidence" value="ECO:0007669"/>
    <property type="project" value="TreeGrafter"/>
</dbReference>
<dbReference type="OMA" id="CYETIFA"/>
<dbReference type="GO" id="GO:1990072">
    <property type="term" value="C:TRAPPIII protein complex"/>
    <property type="evidence" value="ECO:0007669"/>
    <property type="project" value="TreeGrafter"/>
</dbReference>
<gene>
    <name evidence="8" type="ORF">ECU11_1320</name>
</gene>
<organism evidence="8">
    <name type="scientific">Encephalitozoon cuniculi</name>
    <name type="common">Microsporidian parasite</name>
    <dbReference type="NCBI Taxonomy" id="6035"/>
    <lineage>
        <taxon>Eukaryota</taxon>
        <taxon>Fungi</taxon>
        <taxon>Fungi incertae sedis</taxon>
        <taxon>Microsporidia</taxon>
        <taxon>Unikaryonidae</taxon>
        <taxon>Encephalitozoon</taxon>
    </lineage>
</organism>
<keyword evidence="6 7" id="KW-0333">Golgi apparatus</keyword>
<dbReference type="InterPro" id="IPR016696">
    <property type="entry name" value="TRAPP-I_su5"/>
</dbReference>
<reference evidence="8" key="1">
    <citation type="journal article" date="2013" name="Eukaryot. Cell">
        <title>Extremely Reduced Levels of Heterozygosity in the Vertebrate Pathogen Encephalitozoon cuniculi.</title>
        <authorList>
            <person name="Selman M."/>
            <person name="Sak B."/>
            <person name="Kvac M."/>
            <person name="Farinelli L."/>
            <person name="Weiss L.M."/>
            <person name="Corradi N."/>
        </authorList>
    </citation>
    <scope>NUCLEOTIDE SEQUENCE</scope>
</reference>
<dbReference type="PIRSF" id="PIRSF017479">
    <property type="entry name" value="TRAPP_I_complex_Trs31"/>
    <property type="match status" value="1"/>
</dbReference>
<dbReference type="PANTHER" id="PTHR20902:SF0">
    <property type="entry name" value="TRAFFICKING PROTEIN PARTICLE COMPLEX SUBUNIT 5"/>
    <property type="match status" value="1"/>
</dbReference>
<evidence type="ECO:0000256" key="4">
    <source>
        <dbReference type="ARBA" id="ARBA00022824"/>
    </source>
</evidence>
<keyword evidence="3 7" id="KW-0813">Transport</keyword>
<dbReference type="EMBL" id="KC513604">
    <property type="protein sequence ID" value="AGE94985.1"/>
    <property type="molecule type" value="Genomic_DNA"/>
</dbReference>
<evidence type="ECO:0000313" key="8">
    <source>
        <dbReference type="EMBL" id="AGE94985.1"/>
    </source>
</evidence>
<dbReference type="VEuPathDB" id="MicrosporidiaDB:AEWD_111320"/>
<keyword evidence="4 7" id="KW-0256">Endoplasmic reticulum</keyword>
<evidence type="ECO:0000256" key="6">
    <source>
        <dbReference type="ARBA" id="ARBA00023034"/>
    </source>
</evidence>
<dbReference type="SMR" id="M1K7K6"/>
<evidence type="ECO:0000256" key="3">
    <source>
        <dbReference type="ARBA" id="ARBA00022448"/>
    </source>
</evidence>
<dbReference type="VEuPathDB" id="MicrosporidiaDB:ECU11_1320"/>
<comment type="similarity">
    <text evidence="2 7">Belongs to the TRAPP small subunits family. BET3 subfamily.</text>
</comment>
<dbReference type="InterPro" id="IPR024096">
    <property type="entry name" value="NO_sig/Golgi_transp_ligand-bd"/>
</dbReference>
<dbReference type="Gene3D" id="3.30.1380.20">
    <property type="entry name" value="Trafficking protein particle complex subunit 3"/>
    <property type="match status" value="1"/>
</dbReference>
<dbReference type="GO" id="GO:1990070">
    <property type="term" value="C:TRAPPI protein complex"/>
    <property type="evidence" value="ECO:0007669"/>
    <property type="project" value="TreeGrafter"/>
</dbReference>
<evidence type="ECO:0000256" key="7">
    <source>
        <dbReference type="PIRNR" id="PIRNR017479"/>
    </source>
</evidence>
<dbReference type="SUPFAM" id="SSF111126">
    <property type="entry name" value="Ligand-binding domain in the NO signalling and Golgi transport"/>
    <property type="match status" value="1"/>
</dbReference>
<dbReference type="CDD" id="cd14943">
    <property type="entry name" value="TRAPPC5_Trs31"/>
    <property type="match status" value="1"/>
</dbReference>
<accession>M1K7K6</accession>
<dbReference type="Pfam" id="PF04051">
    <property type="entry name" value="TRAPP"/>
    <property type="match status" value="1"/>
</dbReference>
<dbReference type="PANTHER" id="PTHR20902">
    <property type="entry name" value="41-2 PROTEIN ANTIGEN-RELATED"/>
    <property type="match status" value="1"/>
</dbReference>
<comment type="subcellular location">
    <subcellularLocation>
        <location evidence="1">Endoplasmic reticulum</location>
    </subcellularLocation>
    <subcellularLocation>
        <location evidence="7">Golgi apparatus</location>
        <location evidence="7">cis-Golgi network</location>
    </subcellularLocation>
</comment>
<keyword evidence="5 7" id="KW-0931">ER-Golgi transport</keyword>
<dbReference type="AlphaFoldDB" id="M1K7K6"/>
<dbReference type="VEuPathDB" id="MicrosporidiaDB:AEWQ_111320"/>
<evidence type="ECO:0000256" key="5">
    <source>
        <dbReference type="ARBA" id="ARBA00022892"/>
    </source>
</evidence>
<sequence>MKREVPVSTMSYLVCGMIEYLMEQRSDIEADLKSIGYEVGIKLLELCNFEREVRISTLLYRATFDLLSLVSDSDRRVEKARDVDRTYLLTDSDGLFSRFISVPDEWNGLSADSIVCGMIQAALMASGYDSEVTAFPEPSENLPNRVIFQIRILDL</sequence>